<accession>A0A3N2C584</accession>
<dbReference type="EMBL" id="RKHL01000001">
    <property type="protein sequence ID" value="ROR82652.1"/>
    <property type="molecule type" value="Genomic_DNA"/>
</dbReference>
<evidence type="ECO:0000313" key="3">
    <source>
        <dbReference type="Proteomes" id="UP000266915"/>
    </source>
</evidence>
<proteinExistence type="predicted"/>
<dbReference type="RefSeq" id="WP_234994108.1">
    <property type="nucleotide sequence ID" value="NZ_FXAP01000004.1"/>
</dbReference>
<reference evidence="2 3" key="1">
    <citation type="submission" date="2018-11" db="EMBL/GenBank/DDBJ databases">
        <title>Sequencing the genomes of 1000 actinobacteria strains.</title>
        <authorList>
            <person name="Klenk H.-P."/>
        </authorList>
    </citation>
    <scope>NUCLEOTIDE SEQUENCE [LARGE SCALE GENOMIC DNA]</scope>
    <source>
        <strain evidence="2 3">DSM 14012</strain>
    </source>
</reference>
<dbReference type="Proteomes" id="UP000266915">
    <property type="component" value="Unassembled WGS sequence"/>
</dbReference>
<organism evidence="2 3">
    <name type="scientific">Plantibacter flavus</name>
    <dbReference type="NCBI Taxonomy" id="150123"/>
    <lineage>
        <taxon>Bacteria</taxon>
        <taxon>Bacillati</taxon>
        <taxon>Actinomycetota</taxon>
        <taxon>Actinomycetes</taxon>
        <taxon>Micrococcales</taxon>
        <taxon>Microbacteriaceae</taxon>
        <taxon>Plantibacter</taxon>
    </lineage>
</organism>
<keyword evidence="1" id="KW-1133">Transmembrane helix</keyword>
<keyword evidence="1" id="KW-0812">Transmembrane</keyword>
<dbReference type="AlphaFoldDB" id="A0A3N2C584"/>
<keyword evidence="3" id="KW-1185">Reference proteome</keyword>
<protein>
    <submittedName>
        <fullName evidence="2">Uncharacterized protein</fullName>
    </submittedName>
</protein>
<gene>
    <name evidence="2" type="ORF">EDD42_2745</name>
</gene>
<feature type="transmembrane region" description="Helical" evidence="1">
    <location>
        <begin position="99"/>
        <end position="124"/>
    </location>
</feature>
<evidence type="ECO:0000313" key="2">
    <source>
        <dbReference type="EMBL" id="ROR82652.1"/>
    </source>
</evidence>
<feature type="transmembrane region" description="Helical" evidence="1">
    <location>
        <begin position="160"/>
        <end position="179"/>
    </location>
</feature>
<evidence type="ECO:0000256" key="1">
    <source>
        <dbReference type="SAM" id="Phobius"/>
    </source>
</evidence>
<comment type="caution">
    <text evidence="2">The sequence shown here is derived from an EMBL/GenBank/DDBJ whole genome shotgun (WGS) entry which is preliminary data.</text>
</comment>
<keyword evidence="1" id="KW-0472">Membrane</keyword>
<name>A0A3N2C584_9MICO</name>
<sequence>MIDQKRPTADDLLAERAARGLSFADRWRRDSYLQRLDWHLEAVVTGRERRSIIRSLRDELSVDRRPMTIALADLGSPRALAARYADDPARLRPTWSIGVVWGGVAILAYWFSFALFTLGMLAVVEQSTLDEAHARFFFVDVLAFANADGIGVGWSGDVAWILVPIVIITVAVLIGARCWRALPRSRD</sequence>